<dbReference type="Proteomes" id="UP001302316">
    <property type="component" value="Unassembled WGS sequence"/>
</dbReference>
<dbReference type="InterPro" id="IPR011059">
    <property type="entry name" value="Metal-dep_hydrolase_composite"/>
</dbReference>
<name>A0AAP6JGR4_9GAMM</name>
<keyword evidence="3" id="KW-1185">Reference proteome</keyword>
<dbReference type="GO" id="GO:0016810">
    <property type="term" value="F:hydrolase activity, acting on carbon-nitrogen (but not peptide) bonds"/>
    <property type="evidence" value="ECO:0007669"/>
    <property type="project" value="InterPro"/>
</dbReference>
<dbReference type="InterPro" id="IPR051781">
    <property type="entry name" value="Metallo-dep_Hydrolase"/>
</dbReference>
<organism evidence="2 3">
    <name type="scientific">Natronospira elongata</name>
    <dbReference type="NCBI Taxonomy" id="3110268"/>
    <lineage>
        <taxon>Bacteria</taxon>
        <taxon>Pseudomonadati</taxon>
        <taxon>Pseudomonadota</taxon>
        <taxon>Gammaproteobacteria</taxon>
        <taxon>Natronospirales</taxon>
        <taxon>Natronospiraceae</taxon>
        <taxon>Natronospira</taxon>
    </lineage>
</organism>
<dbReference type="EMBL" id="JAYGII010000066">
    <property type="protein sequence ID" value="MEA5446836.1"/>
    <property type="molecule type" value="Genomic_DNA"/>
</dbReference>
<feature type="non-terminal residue" evidence="2">
    <location>
        <position position="1"/>
    </location>
</feature>
<evidence type="ECO:0000259" key="1">
    <source>
        <dbReference type="Pfam" id="PF01979"/>
    </source>
</evidence>
<accession>A0AAP6JGR4</accession>
<sequence length="69" mass="7873">NPARYFDMGDHFGQVAEGMNADLVLLRANPLKDLSNLRDPRGVMIRGQWIDAEQIGATLREIEDRYARD</sequence>
<reference evidence="2 3" key="1">
    <citation type="submission" date="2023-12" db="EMBL/GenBank/DDBJ databases">
        <title>Whole-genome sequencing of halo(alkali)philic microorganisms from hypersaline lakes.</title>
        <authorList>
            <person name="Sorokin D.Y."/>
            <person name="Merkel A.Y."/>
            <person name="Messina E."/>
            <person name="Yakimov M."/>
        </authorList>
    </citation>
    <scope>NUCLEOTIDE SEQUENCE [LARGE SCALE GENOMIC DNA]</scope>
    <source>
        <strain evidence="2 3">AB-CW1</strain>
    </source>
</reference>
<dbReference type="InterPro" id="IPR006680">
    <property type="entry name" value="Amidohydro-rel"/>
</dbReference>
<dbReference type="Pfam" id="PF01979">
    <property type="entry name" value="Amidohydro_1"/>
    <property type="match status" value="1"/>
</dbReference>
<dbReference type="PANTHER" id="PTHR43135:SF3">
    <property type="entry name" value="ALPHA-D-RIBOSE 1-METHYLPHOSPHONATE 5-TRIPHOSPHATE DIPHOSPHATASE"/>
    <property type="match status" value="1"/>
</dbReference>
<dbReference type="Gene3D" id="2.30.40.10">
    <property type="entry name" value="Urease, subunit C, domain 1"/>
    <property type="match status" value="1"/>
</dbReference>
<comment type="caution">
    <text evidence="2">The sequence shown here is derived from an EMBL/GenBank/DDBJ whole genome shotgun (WGS) entry which is preliminary data.</text>
</comment>
<evidence type="ECO:0000313" key="3">
    <source>
        <dbReference type="Proteomes" id="UP001302316"/>
    </source>
</evidence>
<dbReference type="PANTHER" id="PTHR43135">
    <property type="entry name" value="ALPHA-D-RIBOSE 1-METHYLPHOSPHONATE 5-TRIPHOSPHATE DIPHOSPHATASE"/>
    <property type="match status" value="1"/>
</dbReference>
<proteinExistence type="predicted"/>
<feature type="domain" description="Amidohydrolase-related" evidence="1">
    <location>
        <begin position="1"/>
        <end position="49"/>
    </location>
</feature>
<dbReference type="SUPFAM" id="SSF51338">
    <property type="entry name" value="Composite domain of metallo-dependent hydrolases"/>
    <property type="match status" value="1"/>
</dbReference>
<dbReference type="RefSeq" id="WP_346053406.1">
    <property type="nucleotide sequence ID" value="NZ_JAYGII010000066.1"/>
</dbReference>
<dbReference type="AlphaFoldDB" id="A0AAP6JGR4"/>
<gene>
    <name evidence="2" type="ORF">VCB98_13495</name>
</gene>
<evidence type="ECO:0000313" key="2">
    <source>
        <dbReference type="EMBL" id="MEA5446836.1"/>
    </source>
</evidence>
<protein>
    <submittedName>
        <fullName evidence="2">Amidohydrolase family protein</fullName>
    </submittedName>
</protein>